<dbReference type="EMBL" id="JAASRO010000001">
    <property type="protein sequence ID" value="NIK62279.1"/>
    <property type="molecule type" value="Genomic_DNA"/>
</dbReference>
<sequence length="225" mass="23115">MRQSVAVGLSALGMVLLTAACGGESGAGPAPVATPTPTPTLAPTRTPATSVPAAATSTPARAPASSVPWVTNGPTSPPAGPPSKVVRVHSRKVVAASAEQRAAADTFLMYTVLRLKAYNQAKVDLAALQKVASGQPVTAVSGQVALLQQRKHHTIGEVWVDIPAIAVTGSTATLRSCLDNTTIDVDRSGKWAEVPTPYLTATATLAKSAGAWRLTKVTFTDARCR</sequence>
<dbReference type="AlphaFoldDB" id="A0A7X5VJL3"/>
<keyword evidence="4" id="KW-1185">Reference proteome</keyword>
<feature type="compositionally biased region" description="Low complexity" evidence="1">
    <location>
        <begin position="41"/>
        <end position="68"/>
    </location>
</feature>
<evidence type="ECO:0000256" key="1">
    <source>
        <dbReference type="SAM" id="MobiDB-lite"/>
    </source>
</evidence>
<proteinExistence type="predicted"/>
<keyword evidence="2" id="KW-0732">Signal</keyword>
<dbReference type="Proteomes" id="UP000555407">
    <property type="component" value="Unassembled WGS sequence"/>
</dbReference>
<evidence type="ECO:0000313" key="3">
    <source>
        <dbReference type="EMBL" id="NIK62279.1"/>
    </source>
</evidence>
<dbReference type="RefSeq" id="WP_167203124.1">
    <property type="nucleotide sequence ID" value="NZ_JAASRO010000001.1"/>
</dbReference>
<name>A0A7X5VJL3_9ACTN</name>
<evidence type="ECO:0000313" key="4">
    <source>
        <dbReference type="Proteomes" id="UP000555407"/>
    </source>
</evidence>
<evidence type="ECO:0000256" key="2">
    <source>
        <dbReference type="SAM" id="SignalP"/>
    </source>
</evidence>
<organism evidence="3 4">
    <name type="scientific">Kribbella shirazensis</name>
    <dbReference type="NCBI Taxonomy" id="1105143"/>
    <lineage>
        <taxon>Bacteria</taxon>
        <taxon>Bacillati</taxon>
        <taxon>Actinomycetota</taxon>
        <taxon>Actinomycetes</taxon>
        <taxon>Propionibacteriales</taxon>
        <taxon>Kribbellaceae</taxon>
        <taxon>Kribbella</taxon>
    </lineage>
</organism>
<feature type="signal peptide" evidence="2">
    <location>
        <begin position="1"/>
        <end position="19"/>
    </location>
</feature>
<accession>A0A7X5VJL3</accession>
<comment type="caution">
    <text evidence="3">The sequence shown here is derived from an EMBL/GenBank/DDBJ whole genome shotgun (WGS) entry which is preliminary data.</text>
</comment>
<dbReference type="PROSITE" id="PS51257">
    <property type="entry name" value="PROKAR_LIPOPROTEIN"/>
    <property type="match status" value="1"/>
</dbReference>
<feature type="chain" id="PRO_5038797773" evidence="2">
    <location>
        <begin position="20"/>
        <end position="225"/>
    </location>
</feature>
<reference evidence="3 4" key="1">
    <citation type="submission" date="2020-03" db="EMBL/GenBank/DDBJ databases">
        <title>Sequencing the genomes of 1000 actinobacteria strains.</title>
        <authorList>
            <person name="Klenk H.-P."/>
        </authorList>
    </citation>
    <scope>NUCLEOTIDE SEQUENCE [LARGE SCALE GENOMIC DNA]</scope>
    <source>
        <strain evidence="3 4">DSM 45490</strain>
    </source>
</reference>
<feature type="region of interest" description="Disordered" evidence="1">
    <location>
        <begin position="25"/>
        <end position="84"/>
    </location>
</feature>
<gene>
    <name evidence="3" type="ORF">BJY22_007996</name>
</gene>
<protein>
    <submittedName>
        <fullName evidence="3">Uncharacterized protein</fullName>
    </submittedName>
</protein>